<dbReference type="RefSeq" id="WP_262430034.1">
    <property type="nucleotide sequence ID" value="NZ_JACRTG010000023.1"/>
</dbReference>
<sequence length="403" mass="47609">MELYITTLGNFDIKSGNKSLLEKSNRSYRIYKLLQYFLTFRNKKLLPETIIENLWKDSESFDPKNMLRAQIFRLRQMLKKILPEDVDEADYLQINFSNGYYFLEVGNKVKIDNDIFEKLISEGDAHRIENASIALEYYNQALELYKGLYLGKNAYEIWIVPIRNHYSRLCLKTFLKAIEIYKEKDEQEKIIELCEKAITVEPYEEQIHICLMDAMLKIGQIQNAHDHYDCIMSTLEKENKNANSPGMKNIYRKIQSCYLEKSEVNIENIKDKLETEENSGPIICDSDNFKLLFNMQKRQRAIGEKRDYICLITLNKDDCSNEDIKSWEKIMNKTLESTLRKGDVYSFWNDTQILLLLQEIIDTSIDVIEGRIRDNLPMDFGYHINMKFTQIDIEEDFILKSPN</sequence>
<evidence type="ECO:0000259" key="1">
    <source>
        <dbReference type="SMART" id="SM01043"/>
    </source>
</evidence>
<dbReference type="Proteomes" id="UP000601171">
    <property type="component" value="Unassembled WGS sequence"/>
</dbReference>
<accession>A0A926EYI2</accession>
<dbReference type="AlphaFoldDB" id="A0A926EYI2"/>
<comment type="caution">
    <text evidence="2">The sequence shown here is derived from an EMBL/GenBank/DDBJ whole genome shotgun (WGS) entry which is preliminary data.</text>
</comment>
<organism evidence="2 3">
    <name type="scientific">Paratissierella segnis</name>
    <dbReference type="NCBI Taxonomy" id="2763679"/>
    <lineage>
        <taxon>Bacteria</taxon>
        <taxon>Bacillati</taxon>
        <taxon>Bacillota</taxon>
        <taxon>Tissierellia</taxon>
        <taxon>Tissierellales</taxon>
        <taxon>Tissierellaceae</taxon>
        <taxon>Paratissierella</taxon>
    </lineage>
</organism>
<name>A0A926EYI2_9FIRM</name>
<dbReference type="InterPro" id="IPR005158">
    <property type="entry name" value="BTAD"/>
</dbReference>
<dbReference type="InterPro" id="IPR051677">
    <property type="entry name" value="AfsR-DnrI-RedD_regulator"/>
</dbReference>
<dbReference type="InterPro" id="IPR016032">
    <property type="entry name" value="Sig_transdc_resp-reg_C-effctor"/>
</dbReference>
<evidence type="ECO:0000313" key="3">
    <source>
        <dbReference type="Proteomes" id="UP000601171"/>
    </source>
</evidence>
<dbReference type="Gene3D" id="1.25.40.10">
    <property type="entry name" value="Tetratricopeptide repeat domain"/>
    <property type="match status" value="1"/>
</dbReference>
<feature type="domain" description="Bacterial transcriptional activator" evidence="1">
    <location>
        <begin position="111"/>
        <end position="255"/>
    </location>
</feature>
<protein>
    <submittedName>
        <fullName evidence="2">Winged helix-turn-helix domain-containing protein</fullName>
    </submittedName>
</protein>
<dbReference type="PANTHER" id="PTHR35807">
    <property type="entry name" value="TRANSCRIPTIONAL REGULATOR REDD-RELATED"/>
    <property type="match status" value="1"/>
</dbReference>
<gene>
    <name evidence="2" type="ORF">H8707_10095</name>
</gene>
<reference evidence="2" key="1">
    <citation type="submission" date="2020-08" db="EMBL/GenBank/DDBJ databases">
        <title>Genome public.</title>
        <authorList>
            <person name="Liu C."/>
            <person name="Sun Q."/>
        </authorList>
    </citation>
    <scope>NUCLEOTIDE SEQUENCE</scope>
    <source>
        <strain evidence="2">BX21</strain>
    </source>
</reference>
<dbReference type="Pfam" id="PF03704">
    <property type="entry name" value="BTAD"/>
    <property type="match status" value="1"/>
</dbReference>
<dbReference type="InterPro" id="IPR036388">
    <property type="entry name" value="WH-like_DNA-bd_sf"/>
</dbReference>
<dbReference type="Gene3D" id="1.10.10.10">
    <property type="entry name" value="Winged helix-like DNA-binding domain superfamily/Winged helix DNA-binding domain"/>
    <property type="match status" value="1"/>
</dbReference>
<proteinExistence type="predicted"/>
<dbReference type="SMART" id="SM01043">
    <property type="entry name" value="BTAD"/>
    <property type="match status" value="1"/>
</dbReference>
<dbReference type="InterPro" id="IPR011990">
    <property type="entry name" value="TPR-like_helical_dom_sf"/>
</dbReference>
<keyword evidence="3" id="KW-1185">Reference proteome</keyword>
<dbReference type="EMBL" id="JACRTG010000023">
    <property type="protein sequence ID" value="MBC8588580.1"/>
    <property type="molecule type" value="Genomic_DNA"/>
</dbReference>
<dbReference type="SUPFAM" id="SSF48452">
    <property type="entry name" value="TPR-like"/>
    <property type="match status" value="1"/>
</dbReference>
<evidence type="ECO:0000313" key="2">
    <source>
        <dbReference type="EMBL" id="MBC8588580.1"/>
    </source>
</evidence>
<dbReference type="SUPFAM" id="SSF46894">
    <property type="entry name" value="C-terminal effector domain of the bipartite response regulators"/>
    <property type="match status" value="1"/>
</dbReference>
<dbReference type="GO" id="GO:0006355">
    <property type="term" value="P:regulation of DNA-templated transcription"/>
    <property type="evidence" value="ECO:0007669"/>
    <property type="project" value="InterPro"/>
</dbReference>
<dbReference type="GO" id="GO:0003677">
    <property type="term" value="F:DNA binding"/>
    <property type="evidence" value="ECO:0007669"/>
    <property type="project" value="InterPro"/>
</dbReference>